<dbReference type="InterPro" id="IPR044023">
    <property type="entry name" value="Ig_7"/>
</dbReference>
<dbReference type="EMBL" id="QKTW01000026">
    <property type="protein sequence ID" value="PZF71174.1"/>
    <property type="molecule type" value="Genomic_DNA"/>
</dbReference>
<evidence type="ECO:0000259" key="3">
    <source>
        <dbReference type="Pfam" id="PF19081"/>
    </source>
</evidence>
<protein>
    <submittedName>
        <fullName evidence="4">Uncharacterized protein</fullName>
    </submittedName>
</protein>
<feature type="signal peptide" evidence="1">
    <location>
        <begin position="1"/>
        <end position="20"/>
    </location>
</feature>
<dbReference type="Pfam" id="PF19081">
    <property type="entry name" value="Ig_7"/>
    <property type="match status" value="1"/>
</dbReference>
<feature type="domain" description="Ig-like" evidence="3">
    <location>
        <begin position="1378"/>
        <end position="1455"/>
    </location>
</feature>
<keyword evidence="1" id="KW-0732">Signal</keyword>
<evidence type="ECO:0000313" key="5">
    <source>
        <dbReference type="Proteomes" id="UP000248745"/>
    </source>
</evidence>
<evidence type="ECO:0000259" key="2">
    <source>
        <dbReference type="Pfam" id="PF18962"/>
    </source>
</evidence>
<gene>
    <name evidence="4" type="ORF">DN068_19555</name>
</gene>
<dbReference type="InterPro" id="IPR035986">
    <property type="entry name" value="PKD_dom_sf"/>
</dbReference>
<organism evidence="4 5">
    <name type="scientific">Taibaiella soli</name>
    <dbReference type="NCBI Taxonomy" id="1649169"/>
    <lineage>
        <taxon>Bacteria</taxon>
        <taxon>Pseudomonadati</taxon>
        <taxon>Bacteroidota</taxon>
        <taxon>Chitinophagia</taxon>
        <taxon>Chitinophagales</taxon>
        <taxon>Chitinophagaceae</taxon>
        <taxon>Taibaiella</taxon>
    </lineage>
</organism>
<dbReference type="InterPro" id="IPR006626">
    <property type="entry name" value="PbH1"/>
</dbReference>
<dbReference type="SUPFAM" id="SSF49299">
    <property type="entry name" value="PKD domain"/>
    <property type="match status" value="1"/>
</dbReference>
<feature type="chain" id="PRO_5016126197" evidence="1">
    <location>
        <begin position="21"/>
        <end position="2165"/>
    </location>
</feature>
<evidence type="ECO:0000256" key="1">
    <source>
        <dbReference type="SAM" id="SignalP"/>
    </source>
</evidence>
<feature type="domain" description="Secretion system C-terminal sorting" evidence="2">
    <location>
        <begin position="2096"/>
        <end position="2153"/>
    </location>
</feature>
<dbReference type="SMART" id="SM00710">
    <property type="entry name" value="PbH1"/>
    <property type="match status" value="12"/>
</dbReference>
<reference evidence="4 5" key="1">
    <citation type="submission" date="2018-06" db="EMBL/GenBank/DDBJ databases">
        <title>Mucibacter soli gen. nov., sp. nov., a new member of the family Chitinophagaceae producing mucin.</title>
        <authorList>
            <person name="Kim M.-K."/>
            <person name="Park S."/>
            <person name="Kim T.-S."/>
            <person name="Joung Y."/>
            <person name="Han J.-H."/>
            <person name="Kim S.B."/>
        </authorList>
    </citation>
    <scope>NUCLEOTIDE SEQUENCE [LARGE SCALE GENOMIC DNA]</scope>
    <source>
        <strain evidence="4 5">R1-15</strain>
    </source>
</reference>
<dbReference type="Pfam" id="PF18962">
    <property type="entry name" value="Por_Secre_tail"/>
    <property type="match status" value="1"/>
</dbReference>
<accession>A0A2W2AT80</accession>
<proteinExistence type="predicted"/>
<keyword evidence="5" id="KW-1185">Reference proteome</keyword>
<dbReference type="InterPro" id="IPR026444">
    <property type="entry name" value="Secre_tail"/>
</dbReference>
<sequence length="2165" mass="223564">MKPLGMLLILFQLCAQQTKAQLSGTVTVPSASYATLNDVVSALNSQGVGSSGVTVNITAGNPQYAPAGGYQLGSTTLNSSLTASSRLLINGNGNTITSNVGTSGSDGMFTMRGTDYVTINALHLVDTNTVSYTTEMEWGYGMVKLSATAPFDGCQYNVISNCNIQLNKLNTNVPNAIALATYGGSKGIMMMNIALSALTTQLPIAAPSDANSYNVVKGCDIRSCNHGIYIYGYAAASNYALYDQSNIIGGYGANDGNTISNYGGGANEASAVYIFGYANNTLIRGNTINNMLNGGIASANVLDGIYHGAAVGGNVIVRKNNINLTQGPVASNLIAVYLNCGGTNANEIDIDTNTVAVSSTGAQNISTGINAFNVPGAANVLSCTANRISETSSSNGNHWLVYFSGASFGSNPRWAINDNKIDGINRTGVPISGSTMGFYQSGSLIGGTAFDFLRNKVTNVNAPGYFTNNSQLYPMNIAGGVSPYPIRTVSFDTISNINGGGAWFYGLFTATNGTGSVISNNLVTNIVDTGTIYGISTNSGGAVSVFNNTVSNLTLNGNGVSAMPAPMYGLIFTVGTTGTVDVYNNTVTNLQNNQVRYTLNSGVFTAGMYVFTGVNLNFYNNMISDLRAPNATGFSPVVGLYLSNNGKFYNIYNNTINIGPGFMPIGSSGTDFGATGIFFPSGNGAPIIDIRNNIIRVNAAPNGVGVVSALRALTGVANTPPYPGTGLAPTSGGNVYWTPADANIYLYCEGTSLAGLTNMYNLANDPGFNTNCSKYKKFFYPAEASTFTENNLSQIGSTPTYAPTGSSFAKQNAIATIVPAVTLDYSGIIRTMPADAGALQFTGTAAGDFTPPAISYTALSPKTYCLSAPVLTASISDASGVNTTTNAPRLYYRKASESDTFGVYPGNNVSSFNGWKYVTGVNTGGSNFSFAFDYSILTSSITGGDSVVYFIAAQDNNTNPNVGVSLVGLASTFCPTTVNLPPAAGPTTQQVSKTAFQIFPQPVLPKVTPATAAICQGASTKLTAVPTDNPKMATLGTQGTFNGPLVYPTPFGEYNGSDHEQYLILASELTTQGLTAGNMTSIAFNMYAPYPAADSNLNNFSIQLANTTVSAFPAANLVTTGFTPVYNATYRPPATTGWTTINFQAPFYWDGVSNVAVDVSFLNCTTCNTTSSCTTTSAVGNNGQVYQTLTPFVSVISVRASNNCSIPSFFPSGSFQGTTSNSRPDMQLMGRQAFNVNWVPTTGLFKDSLMTMPVAVSDTNSVVWAGPSTLSTYGVTNVFNGGCNSIPGTVSTVNVNPKPTATTTPATTASFCGGTNVTINGSTGSNYTYQWLNGTTPIGGATNATYTASAAGAYTFKATNSFGCSATAAISVSNTLPPAATILANNTTICQGDSAMLDANAGLGYTYQWLQNNTPISGATSLQYAAKTTGSYTVNVYNASNCFGTSVAKAVSVNPLDVTVTPSGSLSFCTGSNVVLSVLTASNQTYQWMNNGASISGETNASYTANATGNYSVAVSNSVSGCNRTSTVQVVTVGSGPAASISAAGPASVCAGNTVTLNTTPATGVTYQWLENGVAISGATNTSYTATTSDNYSLRVYSSATCFSTSTPITVAINQLPNVVTTPAAGAATFCQNGTTILTAPTGSNLNYQWSFNGNPINGGTSYNYSAGNAGTYAVAVSNSQTGCTATSGNIVLTQVAAPSAPVITSGPTTICSGDSTLLSLTPVAGLTYQWRFGSTAITGATGNSVYVKLAGNYTVVASAGSGCTASSNIIPIVVNGINIITNPLPGTSQFCPNVPRNLSLTNGTPATQTYQWNFNGSPISGATSNQYAATAAGTYTISVTSTQTGCTVSSGNIVLTALPLPSVTTTGPTGLCAGDTAHFTASSTNVNAYQWQNNGSDIAGATSTSYTTLSSGNYRVYVLNVYGCMETSSVIAFSYYTHPSAAVSGPFAICAGDTATLSVSSGNSYVWKLNGNAISGATNATYSTTTAGAYTISVTSPQNCKDSSAVHSLVVNALPTPAITLNQQTMTVTGTFNAYQWYFNGTAISGANTASYTATQIGNYYVVVTDANGCSNKSNTINVTDVGVRSIVNNTAIHIYPNPTTSIVNIEAPVNVNVIISDLSGKQLINVKNVKRVDLGDMAAGVYMMTILDTDNHPIAVEKIFKSE</sequence>
<dbReference type="Proteomes" id="UP000248745">
    <property type="component" value="Unassembled WGS sequence"/>
</dbReference>
<dbReference type="InterPro" id="IPR013783">
    <property type="entry name" value="Ig-like_fold"/>
</dbReference>
<evidence type="ECO:0000313" key="4">
    <source>
        <dbReference type="EMBL" id="PZF71174.1"/>
    </source>
</evidence>
<comment type="caution">
    <text evidence="4">The sequence shown here is derived from an EMBL/GenBank/DDBJ whole genome shotgun (WGS) entry which is preliminary data.</text>
</comment>
<dbReference type="Gene3D" id="2.60.40.10">
    <property type="entry name" value="Immunoglobulins"/>
    <property type="match status" value="10"/>
</dbReference>
<name>A0A2W2AT80_9BACT</name>